<accession>G0TVG9</accession>
<name>G0TVG9_TRYVY</name>
<organism evidence="2">
    <name type="scientific">Trypanosoma vivax (strain Y486)</name>
    <dbReference type="NCBI Taxonomy" id="1055687"/>
    <lineage>
        <taxon>Eukaryota</taxon>
        <taxon>Discoba</taxon>
        <taxon>Euglenozoa</taxon>
        <taxon>Kinetoplastea</taxon>
        <taxon>Metakinetoplastina</taxon>
        <taxon>Trypanosomatida</taxon>
        <taxon>Trypanosomatidae</taxon>
        <taxon>Trypanosoma</taxon>
        <taxon>Duttonella</taxon>
    </lineage>
</organism>
<dbReference type="VEuPathDB" id="TriTrypDB:TvY486_0501440"/>
<dbReference type="EMBL" id="HE573021">
    <property type="protein sequence ID" value="CCC47935.1"/>
    <property type="molecule type" value="Genomic_DNA"/>
</dbReference>
<sequence length="359" mass="39668">MDPQTAKGACTPEIAFCGHGVPPPSEHVSRTSRGKNYTWNPYSQCTAVSWVDDGHGAKPRGHMSPPRAMSYPLQTSANAAHTAALLNVGSPQARDSATSPHGGARGNFTIGNVVVVTRGGRKRHSAPTYPFSLSPLSPLPRSEVYHEEHHHLRETEELPPTSNVYHPQQYSQSQNSHFERLGGTSQRQQSSCEITTPHMKKSPCTRRESPVDVNNSVWVDEQSTLAVPRFLKMLPPPVQYDEALEQLKRSNVPNPELFLNATLLRWHYCLKSALEAIGIGDVGYGRALCTSKSGTPLEISKPCPSPPHAGNSSLMRSWAKSCERWWQVQFGGFIRGGARRHGCSDHPYWELCRTEIVAH</sequence>
<feature type="region of interest" description="Disordered" evidence="1">
    <location>
        <begin position="187"/>
        <end position="210"/>
    </location>
</feature>
<dbReference type="OMA" id="CTRRESP"/>
<reference evidence="2" key="1">
    <citation type="journal article" date="2012" name="Proc. Natl. Acad. Sci. U.S.A.">
        <title>Antigenic diversity is generated by distinct evolutionary mechanisms in African trypanosome species.</title>
        <authorList>
            <person name="Jackson A.P."/>
            <person name="Berry A."/>
            <person name="Aslett M."/>
            <person name="Allison H.C."/>
            <person name="Burton P."/>
            <person name="Vavrova-Anderson J."/>
            <person name="Brown R."/>
            <person name="Browne H."/>
            <person name="Corton N."/>
            <person name="Hauser H."/>
            <person name="Gamble J."/>
            <person name="Gilderthorp R."/>
            <person name="Marcello L."/>
            <person name="McQuillan J."/>
            <person name="Otto T.D."/>
            <person name="Quail M.A."/>
            <person name="Sanders M.J."/>
            <person name="van Tonder A."/>
            <person name="Ginger M.L."/>
            <person name="Field M.C."/>
            <person name="Barry J.D."/>
            <person name="Hertz-Fowler C."/>
            <person name="Berriman M."/>
        </authorList>
    </citation>
    <scope>NUCLEOTIDE SEQUENCE</scope>
    <source>
        <strain evidence="2">Y486</strain>
    </source>
</reference>
<protein>
    <submittedName>
        <fullName evidence="2">Uncharacterized protein</fullName>
    </submittedName>
</protein>
<proteinExistence type="predicted"/>
<gene>
    <name evidence="2" type="ORF">TVY486_0501440</name>
</gene>
<evidence type="ECO:0000256" key="1">
    <source>
        <dbReference type="SAM" id="MobiDB-lite"/>
    </source>
</evidence>
<dbReference type="AlphaFoldDB" id="G0TVG9"/>
<evidence type="ECO:0000313" key="2">
    <source>
        <dbReference type="EMBL" id="CCC47935.1"/>
    </source>
</evidence>